<keyword evidence="1" id="KW-0732">Signal</keyword>
<gene>
    <name evidence="3" type="primary">LOC121502905</name>
</gene>
<evidence type="ECO:0000313" key="3">
    <source>
        <dbReference type="RefSeq" id="XP_070140339.1"/>
    </source>
</evidence>
<name>A0ABM4GC92_DROKI</name>
<dbReference type="GeneID" id="121502905"/>
<feature type="chain" id="PRO_5045664538" evidence="1">
    <location>
        <begin position="31"/>
        <end position="90"/>
    </location>
</feature>
<proteinExistence type="predicted"/>
<accession>A0ABM4GC92</accession>
<reference evidence="2" key="1">
    <citation type="submission" date="2025-05" db="UniProtKB">
        <authorList>
            <consortium name="RefSeq"/>
        </authorList>
    </citation>
    <scope>NUCLEOTIDE SEQUENCE [LARGE SCALE GENOMIC DNA]</scope>
    <source>
        <strain evidence="2">14028-0561.14</strain>
    </source>
</reference>
<evidence type="ECO:0000256" key="1">
    <source>
        <dbReference type="SAM" id="SignalP"/>
    </source>
</evidence>
<protein>
    <submittedName>
        <fullName evidence="3">Uncharacterized protein</fullName>
    </submittedName>
</protein>
<dbReference type="RefSeq" id="XP_070140339.1">
    <property type="nucleotide sequence ID" value="XM_070284238.1"/>
</dbReference>
<dbReference type="Proteomes" id="UP001652661">
    <property type="component" value="Chromosome 2R"/>
</dbReference>
<organism evidence="2 3">
    <name type="scientific">Drosophila kikkawai</name>
    <name type="common">Fruit fly</name>
    <dbReference type="NCBI Taxonomy" id="30033"/>
    <lineage>
        <taxon>Eukaryota</taxon>
        <taxon>Metazoa</taxon>
        <taxon>Ecdysozoa</taxon>
        <taxon>Arthropoda</taxon>
        <taxon>Hexapoda</taxon>
        <taxon>Insecta</taxon>
        <taxon>Pterygota</taxon>
        <taxon>Neoptera</taxon>
        <taxon>Endopterygota</taxon>
        <taxon>Diptera</taxon>
        <taxon>Brachycera</taxon>
        <taxon>Muscomorpha</taxon>
        <taxon>Ephydroidea</taxon>
        <taxon>Drosophilidae</taxon>
        <taxon>Drosophila</taxon>
        <taxon>Sophophora</taxon>
    </lineage>
</organism>
<evidence type="ECO:0000313" key="2">
    <source>
        <dbReference type="Proteomes" id="UP001652661"/>
    </source>
</evidence>
<feature type="signal peptide" evidence="1">
    <location>
        <begin position="1"/>
        <end position="30"/>
    </location>
</feature>
<sequence>MASALWNNFSLLVLGLLVISSSNLLAGTLATDSEVVEAVIDVTGPNEPSKLNMESTWDSQGAMQVQPYNILEANCPEGYILANKHCHKRV</sequence>
<keyword evidence="2" id="KW-1185">Reference proteome</keyword>
<reference evidence="3" key="2">
    <citation type="submission" date="2025-08" db="UniProtKB">
        <authorList>
            <consortium name="RefSeq"/>
        </authorList>
    </citation>
    <scope>IDENTIFICATION</scope>
    <source>
        <strain evidence="3">14028-0561.14</strain>
        <tissue evidence="3">Whole fly</tissue>
    </source>
</reference>